<gene>
    <name evidence="1" type="ORF">AKJ08_3355</name>
</gene>
<name>A0A0K1PHF3_9BACT</name>
<dbReference type="STRING" id="1391653.AKJ08_3355"/>
<protein>
    <submittedName>
        <fullName evidence="1">Uncharacterized protein</fullName>
    </submittedName>
</protein>
<reference evidence="1 2" key="1">
    <citation type="submission" date="2015-08" db="EMBL/GenBank/DDBJ databases">
        <authorList>
            <person name="Babu N.S."/>
            <person name="Beckwith C.J."/>
            <person name="Beseler K.G."/>
            <person name="Brison A."/>
            <person name="Carone J.V."/>
            <person name="Caskin T.P."/>
            <person name="Diamond M."/>
            <person name="Durham M.E."/>
            <person name="Foxe J.M."/>
            <person name="Go M."/>
            <person name="Henderson B.A."/>
            <person name="Jones I.B."/>
            <person name="McGettigan J.A."/>
            <person name="Micheletti S.J."/>
            <person name="Nasrallah M.E."/>
            <person name="Ortiz D."/>
            <person name="Piller C.R."/>
            <person name="Privatt S.R."/>
            <person name="Schneider S.L."/>
            <person name="Sharp S."/>
            <person name="Smith T.C."/>
            <person name="Stanton J.D."/>
            <person name="Ullery H.E."/>
            <person name="Wilson R.J."/>
            <person name="Serrano M.G."/>
            <person name="Buck G."/>
            <person name="Lee V."/>
            <person name="Wang Y."/>
            <person name="Carvalho R."/>
            <person name="Voegtly L."/>
            <person name="Shi R."/>
            <person name="Duckworth R."/>
            <person name="Johnson A."/>
            <person name="Loviza R."/>
            <person name="Walstead R."/>
            <person name="Shah Z."/>
            <person name="Kiflezghi M."/>
            <person name="Wade K."/>
            <person name="Ball S.L."/>
            <person name="Bradley K.W."/>
            <person name="Asai D.J."/>
            <person name="Bowman C.A."/>
            <person name="Russell D.A."/>
            <person name="Pope W.H."/>
            <person name="Jacobs-Sera D."/>
            <person name="Hendrix R.W."/>
            <person name="Hatfull G.F."/>
        </authorList>
    </citation>
    <scope>NUCLEOTIDE SEQUENCE [LARGE SCALE GENOMIC DNA]</scope>
    <source>
        <strain evidence="1 2">DSM 27710</strain>
    </source>
</reference>
<evidence type="ECO:0000313" key="2">
    <source>
        <dbReference type="Proteomes" id="UP000055590"/>
    </source>
</evidence>
<organism evidence="1 2">
    <name type="scientific">Vulgatibacter incomptus</name>
    <dbReference type="NCBI Taxonomy" id="1391653"/>
    <lineage>
        <taxon>Bacteria</taxon>
        <taxon>Pseudomonadati</taxon>
        <taxon>Myxococcota</taxon>
        <taxon>Myxococcia</taxon>
        <taxon>Myxococcales</taxon>
        <taxon>Cystobacterineae</taxon>
        <taxon>Vulgatibacteraceae</taxon>
        <taxon>Vulgatibacter</taxon>
    </lineage>
</organism>
<dbReference type="AlphaFoldDB" id="A0A0K1PHF3"/>
<sequence length="44" mass="5507">MAYELRLKMNQDEIEALRRNDQEFLKELADDLYWHREKYAGRTF</sequence>
<accession>A0A0K1PHF3</accession>
<dbReference type="KEGG" id="vin:AKJ08_3355"/>
<dbReference type="EMBL" id="CP012332">
    <property type="protein sequence ID" value="AKU92968.1"/>
    <property type="molecule type" value="Genomic_DNA"/>
</dbReference>
<evidence type="ECO:0000313" key="1">
    <source>
        <dbReference type="EMBL" id="AKU92968.1"/>
    </source>
</evidence>
<keyword evidence="2" id="KW-1185">Reference proteome</keyword>
<proteinExistence type="predicted"/>
<dbReference type="Proteomes" id="UP000055590">
    <property type="component" value="Chromosome"/>
</dbReference>